<gene>
    <name evidence="1" type="ORF">C7B46_15885</name>
</gene>
<dbReference type="AlphaFoldDB" id="A0A2T2XC51"/>
<dbReference type="InterPro" id="IPR010921">
    <property type="entry name" value="Trp_repressor/repl_initiator"/>
</dbReference>
<dbReference type="Proteomes" id="UP000242972">
    <property type="component" value="Unassembled WGS sequence"/>
</dbReference>
<organism evidence="1 2">
    <name type="scientific">Sulfobacillus benefaciens</name>
    <dbReference type="NCBI Taxonomy" id="453960"/>
    <lineage>
        <taxon>Bacteria</taxon>
        <taxon>Bacillati</taxon>
        <taxon>Bacillota</taxon>
        <taxon>Clostridia</taxon>
        <taxon>Eubacteriales</taxon>
        <taxon>Clostridiales Family XVII. Incertae Sedis</taxon>
        <taxon>Sulfobacillus</taxon>
    </lineage>
</organism>
<dbReference type="SUPFAM" id="SSF48295">
    <property type="entry name" value="TrpR-like"/>
    <property type="match status" value="1"/>
</dbReference>
<accession>A0A2T2XC51</accession>
<dbReference type="EMBL" id="PXYW01000052">
    <property type="protein sequence ID" value="PSR32101.1"/>
    <property type="molecule type" value="Genomic_DNA"/>
</dbReference>
<sequence length="55" mass="6355">MVVSLLGVEPAQHWYWPDGQERPVHPRTLLRWVAAYRAGGLEALKPESRPHALRR</sequence>
<comment type="caution">
    <text evidence="1">The sequence shown here is derived from an EMBL/GenBank/DDBJ whole genome shotgun (WGS) entry which is preliminary data.</text>
</comment>
<proteinExistence type="predicted"/>
<evidence type="ECO:0000313" key="2">
    <source>
        <dbReference type="Proteomes" id="UP000242972"/>
    </source>
</evidence>
<evidence type="ECO:0000313" key="1">
    <source>
        <dbReference type="EMBL" id="PSR32101.1"/>
    </source>
</evidence>
<dbReference type="GO" id="GO:0043565">
    <property type="term" value="F:sequence-specific DNA binding"/>
    <property type="evidence" value="ECO:0007669"/>
    <property type="project" value="InterPro"/>
</dbReference>
<protein>
    <submittedName>
        <fullName evidence="1">Uncharacterized protein</fullName>
    </submittedName>
</protein>
<name>A0A2T2XC51_9FIRM</name>
<reference evidence="1 2" key="1">
    <citation type="journal article" date="2014" name="BMC Genomics">
        <title>Comparison of environmental and isolate Sulfobacillus genomes reveals diverse carbon, sulfur, nitrogen, and hydrogen metabolisms.</title>
        <authorList>
            <person name="Justice N.B."/>
            <person name="Norman A."/>
            <person name="Brown C.T."/>
            <person name="Singh A."/>
            <person name="Thomas B.C."/>
            <person name="Banfield J.F."/>
        </authorList>
    </citation>
    <scope>NUCLEOTIDE SEQUENCE [LARGE SCALE GENOMIC DNA]</scope>
    <source>
        <strain evidence="1">AMDSBA4</strain>
    </source>
</reference>